<proteinExistence type="predicted"/>
<dbReference type="Proteomes" id="UP000440578">
    <property type="component" value="Unassembled WGS sequence"/>
</dbReference>
<evidence type="ECO:0000256" key="2">
    <source>
        <dbReference type="SAM" id="MobiDB-lite"/>
    </source>
</evidence>
<gene>
    <name evidence="4" type="primary">adat2</name>
    <name evidence="4" type="ORF">FJT64_026732</name>
</gene>
<dbReference type="PANTHER" id="PTHR11079">
    <property type="entry name" value="CYTOSINE DEAMINASE FAMILY MEMBER"/>
    <property type="match status" value="1"/>
</dbReference>
<dbReference type="Pfam" id="PF00383">
    <property type="entry name" value="dCMP_cyt_deam_1"/>
    <property type="match status" value="1"/>
</dbReference>
<name>A0A6A4WFV3_AMPAM</name>
<evidence type="ECO:0000259" key="3">
    <source>
        <dbReference type="PROSITE" id="PS51747"/>
    </source>
</evidence>
<evidence type="ECO:0000313" key="5">
    <source>
        <dbReference type="Proteomes" id="UP000440578"/>
    </source>
</evidence>
<organism evidence="4 5">
    <name type="scientific">Amphibalanus amphitrite</name>
    <name type="common">Striped barnacle</name>
    <name type="synonym">Balanus amphitrite</name>
    <dbReference type="NCBI Taxonomy" id="1232801"/>
    <lineage>
        <taxon>Eukaryota</taxon>
        <taxon>Metazoa</taxon>
        <taxon>Ecdysozoa</taxon>
        <taxon>Arthropoda</taxon>
        <taxon>Crustacea</taxon>
        <taxon>Multicrustacea</taxon>
        <taxon>Cirripedia</taxon>
        <taxon>Thoracica</taxon>
        <taxon>Thoracicalcarea</taxon>
        <taxon>Balanomorpha</taxon>
        <taxon>Balanoidea</taxon>
        <taxon>Balanidae</taxon>
        <taxon>Amphibalaninae</taxon>
        <taxon>Amphibalanus</taxon>
    </lineage>
</organism>
<dbReference type="InterPro" id="IPR016193">
    <property type="entry name" value="Cytidine_deaminase-like"/>
</dbReference>
<dbReference type="GO" id="GO:0052717">
    <property type="term" value="F:tRNA-specific adenosine-34 deaminase activity"/>
    <property type="evidence" value="ECO:0007669"/>
    <property type="project" value="TreeGrafter"/>
</dbReference>
<dbReference type="InterPro" id="IPR002125">
    <property type="entry name" value="CMP_dCMP_dom"/>
</dbReference>
<keyword evidence="1" id="KW-0378">Hydrolase</keyword>
<reference evidence="4 5" key="1">
    <citation type="submission" date="2019-07" db="EMBL/GenBank/DDBJ databases">
        <title>Draft genome assembly of a fouling barnacle, Amphibalanus amphitrite (Darwin, 1854): The first reference genome for Thecostraca.</title>
        <authorList>
            <person name="Kim W."/>
        </authorList>
    </citation>
    <scope>NUCLEOTIDE SEQUENCE [LARGE SCALE GENOMIC DNA]</scope>
    <source>
        <strain evidence="4">SNU_AA5</strain>
        <tissue evidence="4">Soma without cirri and trophi</tissue>
    </source>
</reference>
<dbReference type="SUPFAM" id="SSF53927">
    <property type="entry name" value="Cytidine deaminase-like"/>
    <property type="match status" value="1"/>
</dbReference>
<dbReference type="Gene3D" id="3.40.140.10">
    <property type="entry name" value="Cytidine Deaminase, domain 2"/>
    <property type="match status" value="1"/>
</dbReference>
<dbReference type="AlphaFoldDB" id="A0A6A4WFV3"/>
<feature type="domain" description="CMP/dCMP-type deaminase" evidence="3">
    <location>
        <begin position="61"/>
        <end position="177"/>
    </location>
</feature>
<dbReference type="PROSITE" id="PS51747">
    <property type="entry name" value="CYT_DCMP_DEAMINASES_2"/>
    <property type="match status" value="1"/>
</dbReference>
<accession>A0A6A4WFV3</accession>
<dbReference type="PANTHER" id="PTHR11079:SF149">
    <property type="entry name" value="TRNA-SPECIFIC ADENOSINE DEAMINASE 2"/>
    <property type="match status" value="1"/>
</dbReference>
<dbReference type="GO" id="GO:0005737">
    <property type="term" value="C:cytoplasm"/>
    <property type="evidence" value="ECO:0007669"/>
    <property type="project" value="TreeGrafter"/>
</dbReference>
<comment type="caution">
    <text evidence="4">The sequence shown here is derived from an EMBL/GenBank/DDBJ whole genome shotgun (WGS) entry which is preliminary data.</text>
</comment>
<protein>
    <submittedName>
        <fullName evidence="4">tRNA-specific adenosine deaminase 2</fullName>
    </submittedName>
</protein>
<dbReference type="GO" id="GO:0002100">
    <property type="term" value="P:tRNA wobble adenosine to inosine editing"/>
    <property type="evidence" value="ECO:0007669"/>
    <property type="project" value="TreeGrafter"/>
</dbReference>
<dbReference type="EMBL" id="VIIS01001223">
    <property type="protein sequence ID" value="KAF0300908.1"/>
    <property type="molecule type" value="Genomic_DNA"/>
</dbReference>
<evidence type="ECO:0000256" key="1">
    <source>
        <dbReference type="ARBA" id="ARBA00022801"/>
    </source>
</evidence>
<dbReference type="OrthoDB" id="408702at2759"/>
<sequence length="221" mass="23435">MSDAGDTTVREDNSHQSTTNNPEPKVGENGDNTSCTSAPSAVDVFNFDPASLTAPGDSRPTNGNHFMDIAFAAARDALTHQEVPVGCVFVRSGRLLATGRNTVNETKNATRHAELNCADLVYARCEEAGLSPDPLWAQIDVFVTVEPCVMCAAALIELGVRSVTYGAANQRFGGCGSVVNVPQMMPSSVTFVQDSGRVDEAVGLLKEFYKGENPNAPRPQG</sequence>
<dbReference type="CDD" id="cd01285">
    <property type="entry name" value="nucleoside_deaminase"/>
    <property type="match status" value="1"/>
</dbReference>
<keyword evidence="5" id="KW-1185">Reference proteome</keyword>
<feature type="region of interest" description="Disordered" evidence="2">
    <location>
        <begin position="1"/>
        <end position="38"/>
    </location>
</feature>
<evidence type="ECO:0000313" key="4">
    <source>
        <dbReference type="EMBL" id="KAF0300908.1"/>
    </source>
</evidence>
<dbReference type="GO" id="GO:0005634">
    <property type="term" value="C:nucleus"/>
    <property type="evidence" value="ECO:0007669"/>
    <property type="project" value="TreeGrafter"/>
</dbReference>